<evidence type="ECO:0000313" key="3">
    <source>
        <dbReference type="Proteomes" id="UP000181969"/>
    </source>
</evidence>
<evidence type="ECO:0000256" key="1">
    <source>
        <dbReference type="SAM" id="Phobius"/>
    </source>
</evidence>
<keyword evidence="1" id="KW-1133">Transmembrane helix</keyword>
<dbReference type="InterPro" id="IPR006541">
    <property type="entry name" value="Bacteriocin_ass"/>
</dbReference>
<name>A0A1I4GSB4_9LACT</name>
<feature type="transmembrane region" description="Helical" evidence="1">
    <location>
        <begin position="653"/>
        <end position="671"/>
    </location>
</feature>
<dbReference type="AlphaFoldDB" id="A0A1I4GSB4"/>
<feature type="transmembrane region" description="Helical" evidence="1">
    <location>
        <begin position="6"/>
        <end position="23"/>
    </location>
</feature>
<accession>A0A1I4GSB4</accession>
<keyword evidence="1" id="KW-0472">Membrane</keyword>
<protein>
    <recommendedName>
        <fullName evidence="4">DUF1430 domain-containing protein</fullName>
    </recommendedName>
</protein>
<dbReference type="Proteomes" id="UP000181969">
    <property type="component" value="Unassembled WGS sequence"/>
</dbReference>
<feature type="transmembrane region" description="Helical" evidence="1">
    <location>
        <begin position="586"/>
        <end position="604"/>
    </location>
</feature>
<dbReference type="RefSeq" id="WP_074751043.1">
    <property type="nucleotide sequence ID" value="NZ_FOTJ01000005.1"/>
</dbReference>
<evidence type="ECO:0000313" key="2">
    <source>
        <dbReference type="EMBL" id="SFL32227.1"/>
    </source>
</evidence>
<feature type="transmembrane region" description="Helical" evidence="1">
    <location>
        <begin position="317"/>
        <end position="340"/>
    </location>
</feature>
<reference evidence="2 3" key="1">
    <citation type="submission" date="2016-10" db="EMBL/GenBank/DDBJ databases">
        <authorList>
            <person name="de Groot N.N."/>
        </authorList>
    </citation>
    <scope>NUCLEOTIDE SEQUENCE [LARGE SCALE GENOMIC DNA]</scope>
    <source>
        <strain evidence="2 3">M79</strain>
    </source>
</reference>
<feature type="transmembrane region" description="Helical" evidence="1">
    <location>
        <begin position="624"/>
        <end position="641"/>
    </location>
</feature>
<gene>
    <name evidence="2" type="ORF">SAMN05216438_1058</name>
</gene>
<feature type="transmembrane region" description="Helical" evidence="1">
    <location>
        <begin position="246"/>
        <end position="266"/>
    </location>
</feature>
<dbReference type="Pfam" id="PF07242">
    <property type="entry name" value="DUF1430"/>
    <property type="match status" value="1"/>
</dbReference>
<dbReference type="EMBL" id="FOTJ01000005">
    <property type="protein sequence ID" value="SFL32227.1"/>
    <property type="molecule type" value="Genomic_DNA"/>
</dbReference>
<sequence length="686" mass="79083">MNKVLKISLLLLFSILSLMLAYIRNNDKEAKKLTEAVSLPEYTQIYQPEKYIENFSEGSEHEFLERKDFIQVMEEVSKEFNTPFIVRSRFIGAENNGKGRVNFAQPLSKITFFKTDFQSPDKKFYEDHGEPVSIENAPINKLTDEQYQGAAILFKSKVKEDVLQSLSQKLNQRFSLRTTPTHLVTQPKWYVHVPPILGNNQRLEFFIKVIFIFYFILLLVWTILRSKEVAIYSLNGLSAGVIINRIYLKAFLVTQTFVSLSVSVFILRRFDIHYLSRLAFLFILSLLLMRGIIGLVIRNSLVNQTNDKSFLKKANVVVYIAKTAAFVSSVYACMGLIFLLNSSLGLLQKSPIDDYGIFYKGGLGYSESYGQAVRSKHLFAYLENKGGLHAVKKYLPQKNLEKHQAVEINSAYLQKYSISDTEGEPINIDKHTSEGIVLVNARLKDKMDEIKKGYKKLQELPDVWFQGKEIRYFLIKDNQKIPIFEMDETGFYEARQEKIQPDLVEVHTVKNAGYNTYINMFQGANPLGVLVPIKENVEKTYLELLPDLKKDKMASILTSFVPVREIAAMDVKHTIGNPWSWAFRNLFVFILFLLLIFSTTLIYFKSNRKKLALYRVQGFSFLRTYSTLLVMIFIQNLVFALHSRSIGYDTEIIQAYLLFMIIESSLVFYLLSRLEKKELVTTLKGA</sequence>
<keyword evidence="1" id="KW-0812">Transmembrane</keyword>
<organism evidence="2 3">
    <name type="scientific">Lactococcus garvieae</name>
    <dbReference type="NCBI Taxonomy" id="1363"/>
    <lineage>
        <taxon>Bacteria</taxon>
        <taxon>Bacillati</taxon>
        <taxon>Bacillota</taxon>
        <taxon>Bacilli</taxon>
        <taxon>Lactobacillales</taxon>
        <taxon>Streptococcaceae</taxon>
        <taxon>Lactococcus</taxon>
    </lineage>
</organism>
<dbReference type="OrthoDB" id="2239972at2"/>
<evidence type="ECO:0008006" key="4">
    <source>
        <dbReference type="Google" id="ProtNLM"/>
    </source>
</evidence>
<feature type="transmembrane region" description="Helical" evidence="1">
    <location>
        <begin position="205"/>
        <end position="226"/>
    </location>
</feature>
<feature type="transmembrane region" description="Helical" evidence="1">
    <location>
        <begin position="278"/>
        <end position="297"/>
    </location>
</feature>
<proteinExistence type="predicted"/>